<proteinExistence type="predicted"/>
<gene>
    <name evidence="2" type="ORF">RM553_01250</name>
</gene>
<name>A0ABU3C547_9FLAO</name>
<dbReference type="PANTHER" id="PTHR12147:SF26">
    <property type="entry name" value="PEPTIDASE M28 DOMAIN-CONTAINING PROTEIN"/>
    <property type="match status" value="1"/>
</dbReference>
<dbReference type="PANTHER" id="PTHR12147">
    <property type="entry name" value="METALLOPEPTIDASE M28 FAMILY MEMBER"/>
    <property type="match status" value="1"/>
</dbReference>
<dbReference type="RefSeq" id="WP_311533119.1">
    <property type="nucleotide sequence ID" value="NZ_JAVRHQ010000001.1"/>
</dbReference>
<dbReference type="Proteomes" id="UP001262889">
    <property type="component" value="Unassembled WGS sequence"/>
</dbReference>
<comment type="caution">
    <text evidence="2">The sequence shown here is derived from an EMBL/GenBank/DDBJ whole genome shotgun (WGS) entry which is preliminary data.</text>
</comment>
<dbReference type="EMBL" id="JAVRHQ010000001">
    <property type="protein sequence ID" value="MDT0641445.1"/>
    <property type="molecule type" value="Genomic_DNA"/>
</dbReference>
<dbReference type="Gene3D" id="3.40.630.10">
    <property type="entry name" value="Zn peptidases"/>
    <property type="match status" value="1"/>
</dbReference>
<reference evidence="2 3" key="1">
    <citation type="submission" date="2023-09" db="EMBL/GenBank/DDBJ databases">
        <authorList>
            <person name="Rey-Velasco X."/>
        </authorList>
    </citation>
    <scope>NUCLEOTIDE SEQUENCE [LARGE SCALE GENOMIC DNA]</scope>
    <source>
        <strain evidence="2 3">F363</strain>
    </source>
</reference>
<evidence type="ECO:0000259" key="1">
    <source>
        <dbReference type="Pfam" id="PF04389"/>
    </source>
</evidence>
<evidence type="ECO:0000313" key="2">
    <source>
        <dbReference type="EMBL" id="MDT0641445.1"/>
    </source>
</evidence>
<sequence length="332" mass="36818">MKIPFYRIGAIASVFLTVACNSAQKKSSDAVIASEDKQSARTNFEVSAADLKENLEYLASDELQGRSTGTEGIEKAAAYIEEDFKDNGIASYFQNYRDRFEVQGKKAFNIVGVLEGNDPQLKDQYIIIGAHYDHIGIQEAVAGDSIANGANDNAAGTVAVMELAEELAKMDNNGRSIIFALFSGEELGLTGSAHLAEVLKQENLDLYAVVNLEMIGVPMKDKEYMAYLTGFENSNFAEKFNGYAGQEILGFLPQAKEYNLFKRSDNYPFFNQFGIPAQTISTFDFTNYEYYHHAEDEAGKMNFQHMGNLVEAILPAILKMANTPEKEIKMNE</sequence>
<feature type="domain" description="Peptidase M28" evidence="1">
    <location>
        <begin position="109"/>
        <end position="314"/>
    </location>
</feature>
<dbReference type="SUPFAM" id="SSF53187">
    <property type="entry name" value="Zn-dependent exopeptidases"/>
    <property type="match status" value="1"/>
</dbReference>
<organism evidence="2 3">
    <name type="scientific">Autumnicola tepida</name>
    <dbReference type="NCBI Taxonomy" id="3075595"/>
    <lineage>
        <taxon>Bacteria</taxon>
        <taxon>Pseudomonadati</taxon>
        <taxon>Bacteroidota</taxon>
        <taxon>Flavobacteriia</taxon>
        <taxon>Flavobacteriales</taxon>
        <taxon>Flavobacteriaceae</taxon>
        <taxon>Autumnicola</taxon>
    </lineage>
</organism>
<dbReference type="InterPro" id="IPR007484">
    <property type="entry name" value="Peptidase_M28"/>
</dbReference>
<dbReference type="InterPro" id="IPR045175">
    <property type="entry name" value="M28_fam"/>
</dbReference>
<evidence type="ECO:0000313" key="3">
    <source>
        <dbReference type="Proteomes" id="UP001262889"/>
    </source>
</evidence>
<protein>
    <submittedName>
        <fullName evidence="2">M20/M25/M40 family metallo-hydrolase</fullName>
    </submittedName>
</protein>
<accession>A0ABU3C547</accession>
<dbReference type="PROSITE" id="PS51257">
    <property type="entry name" value="PROKAR_LIPOPROTEIN"/>
    <property type="match status" value="1"/>
</dbReference>
<keyword evidence="3" id="KW-1185">Reference proteome</keyword>
<dbReference type="Pfam" id="PF04389">
    <property type="entry name" value="Peptidase_M28"/>
    <property type="match status" value="1"/>
</dbReference>